<keyword evidence="3 7" id="KW-0812">Transmembrane</keyword>
<feature type="transmembrane region" description="Helical" evidence="7">
    <location>
        <begin position="100"/>
        <end position="122"/>
    </location>
</feature>
<dbReference type="SUPFAM" id="SSF116726">
    <property type="entry name" value="TrkA C-terminal domain-like"/>
    <property type="match status" value="1"/>
</dbReference>
<feature type="transmembrane region" description="Helical" evidence="7">
    <location>
        <begin position="346"/>
        <end position="364"/>
    </location>
</feature>
<dbReference type="InterPro" id="IPR036721">
    <property type="entry name" value="RCK_C_sf"/>
</dbReference>
<reference evidence="9" key="1">
    <citation type="journal article" date="2021" name="PeerJ">
        <title>Extensive microbial diversity within the chicken gut microbiome revealed by metagenomics and culture.</title>
        <authorList>
            <person name="Gilroy R."/>
            <person name="Ravi A."/>
            <person name="Getino M."/>
            <person name="Pursley I."/>
            <person name="Horton D.L."/>
            <person name="Alikhan N.F."/>
            <person name="Baker D."/>
            <person name="Gharbi K."/>
            <person name="Hall N."/>
            <person name="Watson M."/>
            <person name="Adriaenssens E.M."/>
            <person name="Foster-Nyarko E."/>
            <person name="Jarju S."/>
            <person name="Secka A."/>
            <person name="Antonio M."/>
            <person name="Oren A."/>
            <person name="Chaudhuri R.R."/>
            <person name="La Ragione R."/>
            <person name="Hildebrand F."/>
            <person name="Pallen M.J."/>
        </authorList>
    </citation>
    <scope>NUCLEOTIDE SEQUENCE</scope>
    <source>
        <strain evidence="9">ChiGjej6B6-14162</strain>
    </source>
</reference>
<organism evidence="9 10">
    <name type="scientific">Candidatus Parabacteroides intestinipullorum</name>
    <dbReference type="NCBI Taxonomy" id="2838723"/>
    <lineage>
        <taxon>Bacteria</taxon>
        <taxon>Pseudomonadati</taxon>
        <taxon>Bacteroidota</taxon>
        <taxon>Bacteroidia</taxon>
        <taxon>Bacteroidales</taxon>
        <taxon>Tannerellaceae</taxon>
        <taxon>Parabacteroides</taxon>
    </lineage>
</organism>
<gene>
    <name evidence="9" type="ORF">H9977_09100</name>
</gene>
<feature type="domain" description="RCK C-terminal" evidence="8">
    <location>
        <begin position="210"/>
        <end position="295"/>
    </location>
</feature>
<keyword evidence="5 7" id="KW-1133">Transmembrane helix</keyword>
<evidence type="ECO:0000256" key="2">
    <source>
        <dbReference type="ARBA" id="ARBA00022448"/>
    </source>
</evidence>
<dbReference type="Proteomes" id="UP000886740">
    <property type="component" value="Unassembled WGS sequence"/>
</dbReference>
<dbReference type="GO" id="GO:0005886">
    <property type="term" value="C:plasma membrane"/>
    <property type="evidence" value="ECO:0007669"/>
    <property type="project" value="TreeGrafter"/>
</dbReference>
<dbReference type="AlphaFoldDB" id="A0A9D1XBX7"/>
<dbReference type="InterPro" id="IPR051679">
    <property type="entry name" value="DASS-Related_Transporters"/>
</dbReference>
<feature type="transmembrane region" description="Helical" evidence="7">
    <location>
        <begin position="376"/>
        <end position="396"/>
    </location>
</feature>
<dbReference type="InterPro" id="IPR004680">
    <property type="entry name" value="Cit_transptr-like_dom"/>
</dbReference>
<evidence type="ECO:0000259" key="8">
    <source>
        <dbReference type="PROSITE" id="PS51202"/>
    </source>
</evidence>
<evidence type="ECO:0000256" key="3">
    <source>
        <dbReference type="ARBA" id="ARBA00022692"/>
    </source>
</evidence>
<feature type="transmembrane region" description="Helical" evidence="7">
    <location>
        <begin position="178"/>
        <end position="195"/>
    </location>
</feature>
<evidence type="ECO:0000256" key="7">
    <source>
        <dbReference type="SAM" id="Phobius"/>
    </source>
</evidence>
<accession>A0A9D1XBX7</accession>
<dbReference type="PROSITE" id="PS01271">
    <property type="entry name" value="NA_SULFATE"/>
    <property type="match status" value="1"/>
</dbReference>
<dbReference type="PROSITE" id="PS51202">
    <property type="entry name" value="RCK_C"/>
    <property type="match status" value="1"/>
</dbReference>
<dbReference type="Pfam" id="PF03600">
    <property type="entry name" value="CitMHS"/>
    <property type="match status" value="1"/>
</dbReference>
<feature type="transmembrane region" description="Helical" evidence="7">
    <location>
        <begin position="314"/>
        <end position="334"/>
    </location>
</feature>
<protein>
    <submittedName>
        <fullName evidence="9">SLC13 family permease</fullName>
    </submittedName>
</protein>
<dbReference type="PANTHER" id="PTHR43652:SF2">
    <property type="entry name" value="BASIC AMINO ACID ANTIPORTER YFCC-RELATED"/>
    <property type="match status" value="1"/>
</dbReference>
<proteinExistence type="predicted"/>
<evidence type="ECO:0000256" key="5">
    <source>
        <dbReference type="ARBA" id="ARBA00022989"/>
    </source>
</evidence>
<sequence length="526" mass="57886">MSFEIVFVMVALMGMVCALIWDKMRPGMILLSVCVAFLCVGILTPKEMLEGFSNKGMITVAMLFLVSEGVRQSGALSHVIKKILPQENTTIFKAQLRMLPSIAFISAFLNNTPVVVIFAPIIKRWARSVQLSATKFLIPLSYMTILGGLCTLIGTSTNLVVHGMMIEAGFKGLGMFDLAWVGLPITLVGALYIFLASKKLLPDERNNTGISEDELDMEDDRHQVEVVIGPRFPGINKTLKEFNFRRHYGAEVREIKRNGKVISSGFGKETMCEGDTLVLMADESFVKTWGDSSVFLMIANGEDVEPQAGKKKRLFALVLLLMMIIGATIGELPFFNEHFPSLKLDMFFFASVTMVIMAWTNLFPARKYTKYISWDILITIACAFAISKAMTNSGLADLIAKSFIDVSTHFSPGSQIGPYILLGLLYLISNIITALITNNAAAALCFPLALSIASQLGVNPMPFFIAICVSASADFSTPIGYQTNLIVQGIGNYKFMDFVRIGVPLNLLCLLISVIIIPLVWPFELI</sequence>
<comment type="caution">
    <text evidence="9">The sequence shown here is derived from an EMBL/GenBank/DDBJ whole genome shotgun (WGS) entry which is preliminary data.</text>
</comment>
<comment type="subcellular location">
    <subcellularLocation>
        <location evidence="1">Membrane</location>
        <topology evidence="1">Multi-pass membrane protein</topology>
    </subcellularLocation>
</comment>
<dbReference type="Gene3D" id="3.30.70.1450">
    <property type="entry name" value="Regulator of K+ conductance, C-terminal domain"/>
    <property type="match status" value="1"/>
</dbReference>
<reference evidence="9" key="2">
    <citation type="submission" date="2021-04" db="EMBL/GenBank/DDBJ databases">
        <authorList>
            <person name="Gilroy R."/>
        </authorList>
    </citation>
    <scope>NUCLEOTIDE SEQUENCE</scope>
    <source>
        <strain evidence="9">ChiGjej6B6-14162</strain>
    </source>
</reference>
<evidence type="ECO:0000256" key="6">
    <source>
        <dbReference type="ARBA" id="ARBA00023136"/>
    </source>
</evidence>
<evidence type="ECO:0000313" key="10">
    <source>
        <dbReference type="Proteomes" id="UP000886740"/>
    </source>
</evidence>
<keyword evidence="6 7" id="KW-0472">Membrane</keyword>
<dbReference type="GO" id="GO:0008324">
    <property type="term" value="F:monoatomic cation transmembrane transporter activity"/>
    <property type="evidence" value="ECO:0007669"/>
    <property type="project" value="InterPro"/>
</dbReference>
<dbReference type="PANTHER" id="PTHR43652">
    <property type="entry name" value="BASIC AMINO ACID ANTIPORTER YFCC-RELATED"/>
    <property type="match status" value="1"/>
</dbReference>
<feature type="transmembrane region" description="Helical" evidence="7">
    <location>
        <begin position="27"/>
        <end position="45"/>
    </location>
</feature>
<feature type="transmembrane region" description="Helical" evidence="7">
    <location>
        <begin position="501"/>
        <end position="521"/>
    </location>
</feature>
<dbReference type="InterPro" id="IPR006037">
    <property type="entry name" value="RCK_C"/>
</dbReference>
<evidence type="ECO:0000256" key="4">
    <source>
        <dbReference type="ARBA" id="ARBA00022737"/>
    </source>
</evidence>
<feature type="transmembrane region" description="Helical" evidence="7">
    <location>
        <begin position="5"/>
        <end position="21"/>
    </location>
</feature>
<dbReference type="InterPro" id="IPR031312">
    <property type="entry name" value="Na/sul_symport_CS"/>
</dbReference>
<feature type="transmembrane region" description="Helical" evidence="7">
    <location>
        <begin position="142"/>
        <end position="166"/>
    </location>
</feature>
<evidence type="ECO:0000256" key="1">
    <source>
        <dbReference type="ARBA" id="ARBA00004141"/>
    </source>
</evidence>
<keyword evidence="2" id="KW-0813">Transport</keyword>
<feature type="transmembrane region" description="Helical" evidence="7">
    <location>
        <begin position="416"/>
        <end position="449"/>
    </location>
</feature>
<dbReference type="GO" id="GO:0006813">
    <property type="term" value="P:potassium ion transport"/>
    <property type="evidence" value="ECO:0007669"/>
    <property type="project" value="InterPro"/>
</dbReference>
<evidence type="ECO:0000313" key="9">
    <source>
        <dbReference type="EMBL" id="HIX75170.1"/>
    </source>
</evidence>
<name>A0A9D1XBX7_9BACT</name>
<keyword evidence="4" id="KW-0677">Repeat</keyword>
<dbReference type="EMBL" id="DXEL01000060">
    <property type="protein sequence ID" value="HIX75170.1"/>
    <property type="molecule type" value="Genomic_DNA"/>
</dbReference>